<dbReference type="PROSITE" id="PS00146">
    <property type="entry name" value="BETA_LACTAMASE_A"/>
    <property type="match status" value="1"/>
</dbReference>
<dbReference type="GO" id="GO:0030655">
    <property type="term" value="P:beta-lactam antibiotic catabolic process"/>
    <property type="evidence" value="ECO:0007669"/>
    <property type="project" value="InterPro"/>
</dbReference>
<evidence type="ECO:0000256" key="1">
    <source>
        <dbReference type="ARBA" id="ARBA00001526"/>
    </source>
</evidence>
<dbReference type="Pfam" id="PF13354">
    <property type="entry name" value="Beta-lactamase2"/>
    <property type="match status" value="1"/>
</dbReference>
<dbReference type="GO" id="GO:0008800">
    <property type="term" value="F:beta-lactamase activity"/>
    <property type="evidence" value="ECO:0007669"/>
    <property type="project" value="UniProtKB-UniRule"/>
</dbReference>
<dbReference type="EC" id="3.5.2.6" evidence="3 6"/>
<keyword evidence="4 6" id="KW-0378">Hydrolase</keyword>
<dbReference type="PRINTS" id="PR00118">
    <property type="entry name" value="BLACTAMASEA"/>
</dbReference>
<dbReference type="InterPro" id="IPR023650">
    <property type="entry name" value="Beta-lactam_class-A_AS"/>
</dbReference>
<evidence type="ECO:0000313" key="9">
    <source>
        <dbReference type="Proteomes" id="UP000516148"/>
    </source>
</evidence>
<dbReference type="SUPFAM" id="SSF56601">
    <property type="entry name" value="beta-lactamase/transpeptidase-like"/>
    <property type="match status" value="1"/>
</dbReference>
<dbReference type="AlphaFoldDB" id="A0A7H0LKP9"/>
<dbReference type="GO" id="GO:0046677">
    <property type="term" value="P:response to antibiotic"/>
    <property type="evidence" value="ECO:0007669"/>
    <property type="project" value="UniProtKB-UniRule"/>
</dbReference>
<dbReference type="InterPro" id="IPR000871">
    <property type="entry name" value="Beta-lactam_class-A"/>
</dbReference>
<dbReference type="NCBIfam" id="NF033103">
    <property type="entry name" value="bla_class_A"/>
    <property type="match status" value="1"/>
</dbReference>
<evidence type="ECO:0000256" key="6">
    <source>
        <dbReference type="RuleBase" id="RU361140"/>
    </source>
</evidence>
<dbReference type="Gene3D" id="3.40.710.10">
    <property type="entry name" value="DD-peptidase/beta-lactamase superfamily"/>
    <property type="match status" value="1"/>
</dbReference>
<sequence>MLDRRKFLIATGSTLVSTSLPAARSRTAPLGGETLVAAVQACEAASGGRLGVAILDTATGARFAHRGDERFPMCSTFKLPLAAAILREVDRGRTSLGHKVPVSARDILDHSPFSETRVGGTASLGELCEATMTNSDNAAANLLLPVIGGPAGLTRFARALGDKMTRFDRYEPDLGTCTPGDPRDTTTPLATLALLDRILLGSVLSGSSRTRLTQWMIDNQTGDRRLRAGLPAAWRVGDKTGTGGHGTTNDIAILWPPKRPPLLITSYLTGSPLSTADSEAIHARLARSVARAGESAFRSARSHS</sequence>
<dbReference type="PANTHER" id="PTHR35333">
    <property type="entry name" value="BETA-LACTAMASE"/>
    <property type="match status" value="1"/>
</dbReference>
<feature type="domain" description="Beta-lactamase class A catalytic" evidence="7">
    <location>
        <begin position="51"/>
        <end position="262"/>
    </location>
</feature>
<evidence type="ECO:0000256" key="4">
    <source>
        <dbReference type="ARBA" id="ARBA00022801"/>
    </source>
</evidence>
<comment type="similarity">
    <text evidence="2 6">Belongs to the class-A beta-lactamase family.</text>
</comment>
<name>A0A7H0LKP9_9SPHN</name>
<dbReference type="PANTHER" id="PTHR35333:SF3">
    <property type="entry name" value="BETA-LACTAMASE-TYPE TRANSPEPTIDASE FOLD CONTAINING PROTEIN"/>
    <property type="match status" value="1"/>
</dbReference>
<evidence type="ECO:0000256" key="5">
    <source>
        <dbReference type="ARBA" id="ARBA00023251"/>
    </source>
</evidence>
<keyword evidence="5 6" id="KW-0046">Antibiotic resistance</keyword>
<dbReference type="KEGG" id="spap:H3Z74_03155"/>
<evidence type="ECO:0000256" key="3">
    <source>
        <dbReference type="ARBA" id="ARBA00012865"/>
    </source>
</evidence>
<comment type="catalytic activity">
    <reaction evidence="1 6">
        <text>a beta-lactam + H2O = a substituted beta-amino acid</text>
        <dbReference type="Rhea" id="RHEA:20401"/>
        <dbReference type="ChEBI" id="CHEBI:15377"/>
        <dbReference type="ChEBI" id="CHEBI:35627"/>
        <dbReference type="ChEBI" id="CHEBI:140347"/>
        <dbReference type="EC" id="3.5.2.6"/>
    </reaction>
</comment>
<dbReference type="Proteomes" id="UP000516148">
    <property type="component" value="Chromosome"/>
</dbReference>
<dbReference type="EMBL" id="CP061038">
    <property type="protein sequence ID" value="QNQ10252.1"/>
    <property type="molecule type" value="Genomic_DNA"/>
</dbReference>
<dbReference type="InterPro" id="IPR045155">
    <property type="entry name" value="Beta-lactam_cat"/>
</dbReference>
<dbReference type="InterPro" id="IPR012338">
    <property type="entry name" value="Beta-lactam/transpept-like"/>
</dbReference>
<gene>
    <name evidence="8" type="primary">bla</name>
    <name evidence="8" type="ORF">H3Z74_03155</name>
</gene>
<accession>A0A7H0LKP9</accession>
<proteinExistence type="inferred from homology"/>
<keyword evidence="9" id="KW-1185">Reference proteome</keyword>
<evidence type="ECO:0000259" key="7">
    <source>
        <dbReference type="Pfam" id="PF13354"/>
    </source>
</evidence>
<organism evidence="8 9">
    <name type="scientific">Sphingomonas alpina</name>
    <dbReference type="NCBI Taxonomy" id="653931"/>
    <lineage>
        <taxon>Bacteria</taxon>
        <taxon>Pseudomonadati</taxon>
        <taxon>Pseudomonadota</taxon>
        <taxon>Alphaproteobacteria</taxon>
        <taxon>Sphingomonadales</taxon>
        <taxon>Sphingomonadaceae</taxon>
        <taxon>Sphingomonas</taxon>
    </lineage>
</organism>
<reference evidence="8 9" key="1">
    <citation type="submission" date="2020-09" db="EMBL/GenBank/DDBJ databases">
        <title>Sphingomonas sp., a new species isolated from pork steak.</title>
        <authorList>
            <person name="Heidler von Heilborn D."/>
        </authorList>
    </citation>
    <scope>NUCLEOTIDE SEQUENCE [LARGE SCALE GENOMIC DNA]</scope>
    <source>
        <strain evidence="9">S8-3T</strain>
    </source>
</reference>
<evidence type="ECO:0000313" key="8">
    <source>
        <dbReference type="EMBL" id="QNQ10252.1"/>
    </source>
</evidence>
<evidence type="ECO:0000256" key="2">
    <source>
        <dbReference type="ARBA" id="ARBA00009009"/>
    </source>
</evidence>
<protein>
    <recommendedName>
        <fullName evidence="3 6">Beta-lactamase</fullName>
        <ecNumber evidence="3 6">3.5.2.6</ecNumber>
    </recommendedName>
</protein>
<dbReference type="RefSeq" id="WP_187762556.1">
    <property type="nucleotide sequence ID" value="NZ_CP061038.1"/>
</dbReference>